<accession>A0ABR7MZ37</accession>
<dbReference type="Pfam" id="PF06067">
    <property type="entry name" value="DUF932"/>
    <property type="match status" value="1"/>
</dbReference>
<dbReference type="InterPro" id="IPR017686">
    <property type="entry name" value="Phg/plasmid-like_prot"/>
</dbReference>
<sequence>MSAEVETMMFTGRERPWHGLGTQVEEAPDSKEALIAAGLDWDVVQRPVFTQDGVKVPGYFANVRQQDGSILGVVTSRYKVVQNRDAFAFTDELLGEGVRYETAGSLMGGRKTWILAKLPTRYIIQGEQILPYLVFSNTHDGSGAIKIAMTPIRVVCNNTLNLALNTADRCWSIHHTGDIAAKLEDARETLFMAEDYMNELGKGFEDLSRKRLTDAAVEEYIQELLPIADDASETTEKNILRLRKDMAARYYDAPDLQGVRKNGYRFINAVSDFATHAAPIRRTKNYQETLFNKTMEGNPLTDKAYRLVMAA</sequence>
<comment type="caution">
    <text evidence="1">The sequence shown here is derived from an EMBL/GenBank/DDBJ whole genome shotgun (WGS) entry which is preliminary data.</text>
</comment>
<protein>
    <submittedName>
        <fullName evidence="1">DUF945 domain-containing protein</fullName>
    </submittedName>
</protein>
<dbReference type="NCBIfam" id="TIGR03299">
    <property type="entry name" value="LGT_TIGR03299"/>
    <property type="match status" value="1"/>
</dbReference>
<dbReference type="RefSeq" id="WP_249296816.1">
    <property type="nucleotide sequence ID" value="NZ_JACRSX010000001.1"/>
</dbReference>
<reference evidence="1 2" key="1">
    <citation type="submission" date="2020-08" db="EMBL/GenBank/DDBJ databases">
        <title>Genome public.</title>
        <authorList>
            <person name="Liu C."/>
            <person name="Sun Q."/>
        </authorList>
    </citation>
    <scope>NUCLEOTIDE SEQUENCE [LARGE SCALE GENOMIC DNA]</scope>
    <source>
        <strain evidence="1 2">NSJ-37</strain>
    </source>
</reference>
<keyword evidence="2" id="KW-1185">Reference proteome</keyword>
<evidence type="ECO:0000313" key="1">
    <source>
        <dbReference type="EMBL" id="MBC8561038.1"/>
    </source>
</evidence>
<proteinExistence type="predicted"/>
<organism evidence="1 2">
    <name type="scientific">Jutongia huaianensis</name>
    <dbReference type="NCBI Taxonomy" id="2763668"/>
    <lineage>
        <taxon>Bacteria</taxon>
        <taxon>Bacillati</taxon>
        <taxon>Bacillota</taxon>
        <taxon>Clostridia</taxon>
        <taxon>Lachnospirales</taxon>
        <taxon>Lachnospiraceae</taxon>
        <taxon>Jutongia</taxon>
    </lineage>
</organism>
<dbReference type="Proteomes" id="UP000606193">
    <property type="component" value="Unassembled WGS sequence"/>
</dbReference>
<name>A0ABR7MZ37_9FIRM</name>
<gene>
    <name evidence="1" type="ORF">H8704_00080</name>
</gene>
<dbReference type="InterPro" id="IPR026325">
    <property type="entry name" value="DUF932"/>
</dbReference>
<evidence type="ECO:0000313" key="2">
    <source>
        <dbReference type="Proteomes" id="UP000606193"/>
    </source>
</evidence>
<dbReference type="EMBL" id="JACRSX010000001">
    <property type="protein sequence ID" value="MBC8561038.1"/>
    <property type="molecule type" value="Genomic_DNA"/>
</dbReference>